<dbReference type="OrthoDB" id="3509362at2759"/>
<dbReference type="Pfam" id="PF08240">
    <property type="entry name" value="ADH_N"/>
    <property type="match status" value="1"/>
</dbReference>
<dbReference type="HOGENOM" id="CLU_026673_3_4_1"/>
<dbReference type="EMBL" id="KB456260">
    <property type="protein sequence ID" value="EMF16537.1"/>
    <property type="molecule type" value="Genomic_DNA"/>
</dbReference>
<protein>
    <submittedName>
        <fullName evidence="2">Oxidoreductase</fullName>
    </submittedName>
</protein>
<proteinExistence type="predicted"/>
<dbReference type="InterPro" id="IPR011032">
    <property type="entry name" value="GroES-like_sf"/>
</dbReference>
<evidence type="ECO:0000313" key="3">
    <source>
        <dbReference type="Proteomes" id="UP000016931"/>
    </source>
</evidence>
<dbReference type="RefSeq" id="XP_016764658.1">
    <property type="nucleotide sequence ID" value="XM_016903254.1"/>
</dbReference>
<dbReference type="STRING" id="692275.N1QJS9"/>
<reference evidence="2 3" key="1">
    <citation type="journal article" date="2012" name="PLoS Pathog.">
        <title>Diverse lifestyles and strategies of plant pathogenesis encoded in the genomes of eighteen Dothideomycetes fungi.</title>
        <authorList>
            <person name="Ohm R.A."/>
            <person name="Feau N."/>
            <person name="Henrissat B."/>
            <person name="Schoch C.L."/>
            <person name="Horwitz B.A."/>
            <person name="Barry K.W."/>
            <person name="Condon B.J."/>
            <person name="Copeland A.C."/>
            <person name="Dhillon B."/>
            <person name="Glaser F."/>
            <person name="Hesse C.N."/>
            <person name="Kosti I."/>
            <person name="LaButti K."/>
            <person name="Lindquist E.A."/>
            <person name="Lucas S."/>
            <person name="Salamov A.A."/>
            <person name="Bradshaw R.E."/>
            <person name="Ciuffetti L."/>
            <person name="Hamelin R.C."/>
            <person name="Kema G.H.J."/>
            <person name="Lawrence C."/>
            <person name="Scott J.A."/>
            <person name="Spatafora J.W."/>
            <person name="Turgeon B.G."/>
            <person name="de Wit P.J.G.M."/>
            <person name="Zhong S."/>
            <person name="Goodwin S.B."/>
            <person name="Grigoriev I.V."/>
        </authorList>
    </citation>
    <scope>NUCLEOTIDE SEQUENCE [LARGE SCALE GENOMIC DNA]</scope>
    <source>
        <strain evidence="2 3">SO2202</strain>
    </source>
</reference>
<keyword evidence="3" id="KW-1185">Reference proteome</keyword>
<dbReference type="Pfam" id="PF00107">
    <property type="entry name" value="ADH_zinc_N"/>
    <property type="match status" value="1"/>
</dbReference>
<dbReference type="InterPro" id="IPR013154">
    <property type="entry name" value="ADH-like_N"/>
</dbReference>
<dbReference type="GeneID" id="27900391"/>
<evidence type="ECO:0000313" key="2">
    <source>
        <dbReference type="EMBL" id="EMF16537.1"/>
    </source>
</evidence>
<dbReference type="SUPFAM" id="SSF51735">
    <property type="entry name" value="NAD(P)-binding Rossmann-fold domains"/>
    <property type="match status" value="1"/>
</dbReference>
<dbReference type="SUPFAM" id="SSF50129">
    <property type="entry name" value="GroES-like"/>
    <property type="match status" value="1"/>
</dbReference>
<organism evidence="2 3">
    <name type="scientific">Sphaerulina musiva (strain SO2202)</name>
    <name type="common">Poplar stem canker fungus</name>
    <name type="synonym">Septoria musiva</name>
    <dbReference type="NCBI Taxonomy" id="692275"/>
    <lineage>
        <taxon>Eukaryota</taxon>
        <taxon>Fungi</taxon>
        <taxon>Dikarya</taxon>
        <taxon>Ascomycota</taxon>
        <taxon>Pezizomycotina</taxon>
        <taxon>Dothideomycetes</taxon>
        <taxon>Dothideomycetidae</taxon>
        <taxon>Mycosphaerellales</taxon>
        <taxon>Mycosphaerellaceae</taxon>
        <taxon>Sphaerulina</taxon>
    </lineage>
</organism>
<sequence length="361" mass="38983">MTAIKQWTTGFDGLDQLHFTTTTKPQPKDGEVLVKILAVSLNYRDTEVIMGLYNHHKSVGSPESLVPCSDACGIIVDAGASTKWQEGARVMTIFNQTHLTGQIKETDMTSGLGLPLSGVLTEYRCFAEESLVAVPEYLTDEEAATLPIAAVTAWMSINQFRPMGHPADDGGDDDNSTANQTVLIQGTGGVAISCLQIAHAAGLETIITSSSDAKLDRAKKMGATYGINYKTTPEWHHEVNRITKNNGADIILETGGAQTLRKSFDCIAFGGLIDAVGYLSGKVDAAGDDRLNTNLLALRRNVTIKGILNGPKDRFEEMCTFYAKHAIRPVVDKVFDFAHADEAIQYLYSGGHFGKVVVKVA</sequence>
<feature type="domain" description="Enoyl reductase (ER)" evidence="1">
    <location>
        <begin position="13"/>
        <end position="358"/>
    </location>
</feature>
<dbReference type="PANTHER" id="PTHR45033:SF1">
    <property type="entry name" value="OXIDOREDUCTASE (EUROFUNG)"/>
    <property type="match status" value="1"/>
</dbReference>
<dbReference type="InterPro" id="IPR052711">
    <property type="entry name" value="Zinc_ADH-like"/>
</dbReference>
<dbReference type="OMA" id="YTINYRT"/>
<dbReference type="GO" id="GO:0016491">
    <property type="term" value="F:oxidoreductase activity"/>
    <property type="evidence" value="ECO:0007669"/>
    <property type="project" value="InterPro"/>
</dbReference>
<name>N1QJS9_SPHMS</name>
<dbReference type="InterPro" id="IPR036291">
    <property type="entry name" value="NAD(P)-bd_dom_sf"/>
</dbReference>
<dbReference type="Proteomes" id="UP000016931">
    <property type="component" value="Unassembled WGS sequence"/>
</dbReference>
<dbReference type="Gene3D" id="3.90.180.10">
    <property type="entry name" value="Medium-chain alcohol dehydrogenases, catalytic domain"/>
    <property type="match status" value="1"/>
</dbReference>
<dbReference type="SMART" id="SM00829">
    <property type="entry name" value="PKS_ER"/>
    <property type="match status" value="1"/>
</dbReference>
<dbReference type="InterPro" id="IPR013149">
    <property type="entry name" value="ADH-like_C"/>
</dbReference>
<gene>
    <name evidence="2" type="ORF">SEPMUDRAFT_145769</name>
</gene>
<dbReference type="InterPro" id="IPR020843">
    <property type="entry name" value="ER"/>
</dbReference>
<dbReference type="Gene3D" id="3.40.50.720">
    <property type="entry name" value="NAD(P)-binding Rossmann-like Domain"/>
    <property type="match status" value="1"/>
</dbReference>
<accession>N1QJS9</accession>
<dbReference type="PANTHER" id="PTHR45033">
    <property type="match status" value="1"/>
</dbReference>
<evidence type="ECO:0000259" key="1">
    <source>
        <dbReference type="SMART" id="SM00829"/>
    </source>
</evidence>
<dbReference type="eggNOG" id="KOG1198">
    <property type="taxonomic scope" value="Eukaryota"/>
</dbReference>
<dbReference type="CDD" id="cd08276">
    <property type="entry name" value="MDR7"/>
    <property type="match status" value="1"/>
</dbReference>
<dbReference type="AlphaFoldDB" id="N1QJS9"/>